<dbReference type="InterPro" id="IPR008969">
    <property type="entry name" value="CarboxyPept-like_regulatory"/>
</dbReference>
<sequence length="937" mass="104620">MKKSVLFFILCCLLTTKVFAQNHRLSGKVLSAANNEPIGYAAVLLTEQSDSTKRNGALTSHNGDFLLKDLKNGKYLLKISALGYKAIVKSVEIGAKDLDLGTLTMSEDALSLKEVNVTGQQANVKVKTDTIEYNAGAFKTQPNAAVEELLKKLPGVEIDRDGNILVQGQKVSRLTVDGKDFFGTDPKTATKNLPADAIAKVQVIDSKTQEAKATGIDDGQREKVLNLTIKEDKKRGWFGNANLYGGTTDRYNGYLSANHFNKNLQFAVLGMSNNVSNSSFQFEDLNSFTGGNIGNIFAPPAGGSFSINVNNGRTTIGGSGVFDNSAIGEVTTHSGGLNYSNSWGKNNKLAISGSYFTYFSKGIGNRFSSIQDINQDDVLRTSEVSNRNSDNQAHRFNFKLEYHPDSLTDITFRPNVILNYTTNINNRDFRSAFDAAGKSNDGNQYFNQKNNTPALFGEFSVLRRFGKGSISLRLNGTQNTYNANWINRSLINDYTSGAPIATKLNQQADQENVAKTYTANINYMRQLNKKWSANAGYIYNQSRVDAQQFTLDYNAATDRYETVVADLSNSIDNKNWLQAARFGMIHTRTQWTYNFGFGLQQTGLDATTFNSAGVNTDHLDRKYYNILPRFSINFKNKANHTIQLNYNSSVNLPSVNDLQPIQNNTNPLYQRTGNPNLEAVKNHRMAINFNTFSADNNKYWNGYFLINYAFDDIGNNVSYVNGVQYVQPRNVDGNYFIRTGTFFGQPTKIKGLRMGYGLNLFMSHTSSFISEEKNVTNRYNIGPNTNFSYDIDDKLNTGIYLGVQYSKVNNSQPAAIDNKYFSFFNSASLSWEFVKNMRINAELQHNGTAGRADGFNNNVFLLNAGLEQYLMKRKITLAIRGFDILNQNTNIDRTVNASRMEDVRFNTVTRYFYLSLNYKISRAGATNTRSNPRNTVG</sequence>
<dbReference type="Proteomes" id="UP000284120">
    <property type="component" value="Unassembled WGS sequence"/>
</dbReference>
<proteinExistence type="predicted"/>
<name>A0A3S3SRI2_9SPHI</name>
<evidence type="ECO:0000259" key="3">
    <source>
        <dbReference type="Pfam" id="PF14905"/>
    </source>
</evidence>
<dbReference type="SUPFAM" id="SSF56935">
    <property type="entry name" value="Porins"/>
    <property type="match status" value="1"/>
</dbReference>
<comment type="caution">
    <text evidence="4">The sequence shown here is derived from an EMBL/GenBank/DDBJ whole genome shotgun (WGS) entry which is preliminary data.</text>
</comment>
<feature type="domain" description="Outer membrane protein beta-barrel" evidence="3">
    <location>
        <begin position="475"/>
        <end position="918"/>
    </location>
</feature>
<dbReference type="GO" id="GO:0009279">
    <property type="term" value="C:cell outer membrane"/>
    <property type="evidence" value="ECO:0007669"/>
    <property type="project" value="TreeGrafter"/>
</dbReference>
<evidence type="ECO:0000256" key="2">
    <source>
        <dbReference type="SAM" id="SignalP"/>
    </source>
</evidence>
<reference evidence="4 5" key="1">
    <citation type="submission" date="2018-06" db="EMBL/GenBank/DDBJ databases">
        <title>Pedobacter endophyticus sp. nov., an endophytic bacterium isolated from a leaf of Triticum aestivum.</title>
        <authorList>
            <person name="Zhang L."/>
        </authorList>
    </citation>
    <scope>NUCLEOTIDE SEQUENCE [LARGE SCALE GENOMIC DNA]</scope>
    <source>
        <strain evidence="4 5">CM134L-2</strain>
    </source>
</reference>
<dbReference type="SUPFAM" id="SSF49464">
    <property type="entry name" value="Carboxypeptidase regulatory domain-like"/>
    <property type="match status" value="1"/>
</dbReference>
<dbReference type="PANTHER" id="PTHR30069">
    <property type="entry name" value="TONB-DEPENDENT OUTER MEMBRANE RECEPTOR"/>
    <property type="match status" value="1"/>
</dbReference>
<dbReference type="EMBL" id="SAYW01000009">
    <property type="protein sequence ID" value="RWU03623.1"/>
    <property type="molecule type" value="Genomic_DNA"/>
</dbReference>
<gene>
    <name evidence="4" type="ORF">DPV69_20325</name>
</gene>
<dbReference type="OrthoDB" id="1086219at2"/>
<dbReference type="RefSeq" id="WP_113649275.1">
    <property type="nucleotide sequence ID" value="NZ_QMHN01000009.1"/>
</dbReference>
<feature type="signal peptide" evidence="2">
    <location>
        <begin position="1"/>
        <end position="20"/>
    </location>
</feature>
<dbReference type="AlphaFoldDB" id="A0A3S3SRI2"/>
<feature type="chain" id="PRO_5018784924" description="Outer membrane protein beta-barrel domain-containing protein" evidence="2">
    <location>
        <begin position="21"/>
        <end position="937"/>
    </location>
</feature>
<dbReference type="GO" id="GO:0015344">
    <property type="term" value="F:siderophore uptake transmembrane transporter activity"/>
    <property type="evidence" value="ECO:0007669"/>
    <property type="project" value="TreeGrafter"/>
</dbReference>
<dbReference type="PANTHER" id="PTHR30069:SF29">
    <property type="entry name" value="HEMOGLOBIN AND HEMOGLOBIN-HAPTOGLOBIN-BINDING PROTEIN 1-RELATED"/>
    <property type="match status" value="1"/>
</dbReference>
<evidence type="ECO:0000313" key="5">
    <source>
        <dbReference type="Proteomes" id="UP000284120"/>
    </source>
</evidence>
<evidence type="ECO:0000313" key="4">
    <source>
        <dbReference type="EMBL" id="RWU03623.1"/>
    </source>
</evidence>
<evidence type="ECO:0000256" key="1">
    <source>
        <dbReference type="ARBA" id="ARBA00022729"/>
    </source>
</evidence>
<dbReference type="Gene3D" id="2.60.40.1120">
    <property type="entry name" value="Carboxypeptidase-like, regulatory domain"/>
    <property type="match status" value="1"/>
</dbReference>
<dbReference type="GO" id="GO:0044718">
    <property type="term" value="P:siderophore transmembrane transport"/>
    <property type="evidence" value="ECO:0007669"/>
    <property type="project" value="TreeGrafter"/>
</dbReference>
<dbReference type="Pfam" id="PF14905">
    <property type="entry name" value="OMP_b-brl_3"/>
    <property type="match status" value="1"/>
</dbReference>
<accession>A0A3S3SRI2</accession>
<keyword evidence="5" id="KW-1185">Reference proteome</keyword>
<dbReference type="InterPro" id="IPR039426">
    <property type="entry name" value="TonB-dep_rcpt-like"/>
</dbReference>
<dbReference type="InterPro" id="IPR041700">
    <property type="entry name" value="OMP_b-brl_3"/>
</dbReference>
<dbReference type="Pfam" id="PF13715">
    <property type="entry name" value="CarbopepD_reg_2"/>
    <property type="match status" value="1"/>
</dbReference>
<organism evidence="4 5">
    <name type="scientific">Pedobacter chitinilyticus</name>
    <dbReference type="NCBI Taxonomy" id="2233776"/>
    <lineage>
        <taxon>Bacteria</taxon>
        <taxon>Pseudomonadati</taxon>
        <taxon>Bacteroidota</taxon>
        <taxon>Sphingobacteriia</taxon>
        <taxon>Sphingobacteriales</taxon>
        <taxon>Sphingobacteriaceae</taxon>
        <taxon>Pedobacter</taxon>
    </lineage>
</organism>
<keyword evidence="1 2" id="KW-0732">Signal</keyword>
<protein>
    <recommendedName>
        <fullName evidence="3">Outer membrane protein beta-barrel domain-containing protein</fullName>
    </recommendedName>
</protein>